<evidence type="ECO:0008006" key="3">
    <source>
        <dbReference type="Google" id="ProtNLM"/>
    </source>
</evidence>
<sequence length="166" mass="18489">MSELFERAKASSYICGIALAFSGTVRPSSIEGYQPFYNSLPDGTQFQEAYFGKASVQFSEASDESNAGYSYQQTLAIKFPGSDKRRPERLAEISKAIYIMVRLSNGRSILMGRNDFEQNARPKILTKTDERLAQAQFITYSIFPSGYTPDPNAAGLPEFLPIDLIE</sequence>
<proteinExistence type="predicted"/>
<evidence type="ECO:0000313" key="1">
    <source>
        <dbReference type="EMBL" id="MFL9844721.1"/>
    </source>
</evidence>
<name>A0ABW8YWL7_9FLAO</name>
<gene>
    <name evidence="1" type="ORF">ABS766_09865</name>
</gene>
<dbReference type="Proteomes" id="UP001629156">
    <property type="component" value="Unassembled WGS sequence"/>
</dbReference>
<evidence type="ECO:0000313" key="2">
    <source>
        <dbReference type="Proteomes" id="UP001629156"/>
    </source>
</evidence>
<protein>
    <recommendedName>
        <fullName evidence="3">DUF4823 domain-containing protein</fullName>
    </recommendedName>
</protein>
<dbReference type="EMBL" id="JBELPZ010000009">
    <property type="protein sequence ID" value="MFL9844721.1"/>
    <property type="molecule type" value="Genomic_DNA"/>
</dbReference>
<reference evidence="1 2" key="1">
    <citation type="submission" date="2024-06" db="EMBL/GenBank/DDBJ databases">
        <authorList>
            <person name="Kaempfer P."/>
            <person name="Viver T."/>
        </authorList>
    </citation>
    <scope>NUCLEOTIDE SEQUENCE [LARGE SCALE GENOMIC DNA]</scope>
    <source>
        <strain evidence="1 2">ST-119</strain>
    </source>
</reference>
<comment type="caution">
    <text evidence="1">The sequence shown here is derived from an EMBL/GenBank/DDBJ whole genome shotgun (WGS) entry which is preliminary data.</text>
</comment>
<accession>A0ABW8YWL7</accession>
<dbReference type="RefSeq" id="WP_408084978.1">
    <property type="nucleotide sequence ID" value="NZ_JBELPZ010000009.1"/>
</dbReference>
<organism evidence="1 2">
    <name type="scientific">Flavobacterium rhizosphaerae</name>
    <dbReference type="NCBI Taxonomy" id="3163298"/>
    <lineage>
        <taxon>Bacteria</taxon>
        <taxon>Pseudomonadati</taxon>
        <taxon>Bacteroidota</taxon>
        <taxon>Flavobacteriia</taxon>
        <taxon>Flavobacteriales</taxon>
        <taxon>Flavobacteriaceae</taxon>
        <taxon>Flavobacterium</taxon>
    </lineage>
</organism>
<keyword evidence="2" id="KW-1185">Reference proteome</keyword>